<comment type="caution">
    <text evidence="1">The sequence shown here is derived from an EMBL/GenBank/DDBJ whole genome shotgun (WGS) entry which is preliminary data.</text>
</comment>
<dbReference type="Proteomes" id="UP000051673">
    <property type="component" value="Unassembled WGS sequence"/>
</dbReference>
<accession>A0A0R2JJ21</accession>
<sequence length="131" mass="15691">MSELEQVSQKMMEELEDFGRHTFDIGMNLFFKNCYPELEHYRCTHGVGLDFNVFLKIIKHVNGDPQFEAEKPKKWIVESIKDADDEHWYLVKRYGMFTLKPLYSIDAYKFDTREEAEKWTNPQTEVVEVEE</sequence>
<evidence type="ECO:0000313" key="1">
    <source>
        <dbReference type="EMBL" id="KRN77250.1"/>
    </source>
</evidence>
<keyword evidence="2" id="KW-1185">Reference proteome</keyword>
<dbReference type="STRING" id="1620.IV67_GL000038"/>
<reference evidence="1 2" key="1">
    <citation type="journal article" date="2015" name="Genome Announc.">
        <title>Expanding the biotechnology potential of lactobacilli through comparative genomics of 213 strains and associated genera.</title>
        <authorList>
            <person name="Sun Z."/>
            <person name="Harris H.M."/>
            <person name="McCann A."/>
            <person name="Guo C."/>
            <person name="Argimon S."/>
            <person name="Zhang W."/>
            <person name="Yang X."/>
            <person name="Jeffery I.B."/>
            <person name="Cooney J.C."/>
            <person name="Kagawa T.F."/>
            <person name="Liu W."/>
            <person name="Song Y."/>
            <person name="Salvetti E."/>
            <person name="Wrobel A."/>
            <person name="Rasinkangas P."/>
            <person name="Parkhill J."/>
            <person name="Rea M.C."/>
            <person name="O'Sullivan O."/>
            <person name="Ritari J."/>
            <person name="Douillard F.P."/>
            <person name="Paul Ross R."/>
            <person name="Yang R."/>
            <person name="Briner A.E."/>
            <person name="Felis G.E."/>
            <person name="de Vos W.M."/>
            <person name="Barrangou R."/>
            <person name="Klaenhammer T.R."/>
            <person name="Caufield P.W."/>
            <person name="Cui Y."/>
            <person name="Zhang H."/>
            <person name="O'Toole P.W."/>
        </authorList>
    </citation>
    <scope>NUCLEOTIDE SEQUENCE [LARGE SCALE GENOMIC DNA]</scope>
    <source>
        <strain evidence="1 2">DSM 20014</strain>
    </source>
</reference>
<dbReference type="RefSeq" id="WP_057787109.1">
    <property type="nucleotide sequence ID" value="NZ_JQCD01000022.1"/>
</dbReference>
<protein>
    <submittedName>
        <fullName evidence="1">Uncharacterized protein</fullName>
    </submittedName>
</protein>
<dbReference type="EMBL" id="JQCD01000022">
    <property type="protein sequence ID" value="KRN77250.1"/>
    <property type="molecule type" value="Genomic_DNA"/>
</dbReference>
<proteinExistence type="predicted"/>
<dbReference type="OrthoDB" id="2146626at2"/>
<dbReference type="PATRIC" id="fig|1620.3.peg.40"/>
<organism evidence="1 2">
    <name type="scientific">Weissella minor</name>
    <dbReference type="NCBI Taxonomy" id="1620"/>
    <lineage>
        <taxon>Bacteria</taxon>
        <taxon>Bacillati</taxon>
        <taxon>Bacillota</taxon>
        <taxon>Bacilli</taxon>
        <taxon>Lactobacillales</taxon>
        <taxon>Lactobacillaceae</taxon>
        <taxon>Weissella</taxon>
    </lineage>
</organism>
<name>A0A0R2JJ21_9LACO</name>
<dbReference type="AlphaFoldDB" id="A0A0R2JJ21"/>
<evidence type="ECO:0000313" key="2">
    <source>
        <dbReference type="Proteomes" id="UP000051673"/>
    </source>
</evidence>
<gene>
    <name evidence="1" type="ORF">IV67_GL000038</name>
</gene>